<dbReference type="GO" id="GO:0005975">
    <property type="term" value="P:carbohydrate metabolic process"/>
    <property type="evidence" value="ECO:0007669"/>
    <property type="project" value="InterPro"/>
</dbReference>
<feature type="active site" description="Proton donor" evidence="5">
    <location>
        <position position="237"/>
    </location>
</feature>
<dbReference type="Gene3D" id="2.115.10.20">
    <property type="entry name" value="Glycosyl hydrolase domain, family 43"/>
    <property type="match status" value="1"/>
</dbReference>
<dbReference type="CDD" id="cd08998">
    <property type="entry name" value="GH43_Arb43a-like"/>
    <property type="match status" value="1"/>
</dbReference>
<name>A0A2T4DLK1_9BACT</name>
<dbReference type="InterPro" id="IPR050727">
    <property type="entry name" value="GH43_arabinanases"/>
</dbReference>
<dbReference type="GO" id="GO:0004553">
    <property type="term" value="F:hydrolase activity, hydrolyzing O-glycosyl compounds"/>
    <property type="evidence" value="ECO:0007669"/>
    <property type="project" value="InterPro"/>
</dbReference>
<dbReference type="PANTHER" id="PTHR43301:SF3">
    <property type="entry name" value="ARABINAN ENDO-1,5-ALPHA-L-ARABINOSIDASE A-RELATED"/>
    <property type="match status" value="1"/>
</dbReference>
<gene>
    <name evidence="9" type="ORF">C9994_11965</name>
</gene>
<dbReference type="InterPro" id="IPR006710">
    <property type="entry name" value="Glyco_hydro_43"/>
</dbReference>
<dbReference type="Pfam" id="PF04616">
    <property type="entry name" value="Glyco_hydro_43"/>
    <property type="match status" value="1"/>
</dbReference>
<evidence type="ECO:0000256" key="1">
    <source>
        <dbReference type="ARBA" id="ARBA00004834"/>
    </source>
</evidence>
<dbReference type="SUPFAM" id="SSF75005">
    <property type="entry name" value="Arabinanase/levansucrase/invertase"/>
    <property type="match status" value="1"/>
</dbReference>
<feature type="site" description="Important for catalytic activity, responsible for pKa modulation of the active site Glu and correct orientation of both the proton donor and substrate" evidence="6">
    <location>
        <position position="178"/>
    </location>
</feature>
<evidence type="ECO:0000256" key="5">
    <source>
        <dbReference type="PIRSR" id="PIRSR606710-1"/>
    </source>
</evidence>
<sequence length="475" mass="53331">MNEEGTGITVGTDTTDLDDGPIDFSLFRDNYADIASPTMTSQWMRYNVHDPAFIDDGTFIYCYSTDVAYGHDVRPGLQIRRSLNMVEWEFVGWVFDGLPTLGAQFIRNNGGEPFNSLWAPYTIKVGNEYRVYYSLSSATPRLSVIGMASSTSPEGPFTEKGLVVTSTDDNSRQTNAIDPTIVVDKSGKHWMYYGSAWDGIYIVELDPETGLAAQSGDKGTRVAQRGFTGNSINGNIEGPEIIYNEEFDKYYLFIAYDWLETKYNVRVGRADNPEGPFFDIRGINMNDEVDDLPMILAPYAFMGHPGWQGVSHPGIVERDGNYYLGHQGRPGSDRFYMILHTRQIHWTQDGWPMVSPQRYAGEEETPVTADELAGTWEQIVFGYTVVPGFGEEQLNPGFQRATTITIDAEGTMNGEAANTWTYEAPVLTLSWGDGAFVDKVFVERGRDWENEIESTLLFTGFNQDFTTVWGKKLQE</sequence>
<dbReference type="Gene3D" id="2.40.128.10">
    <property type="match status" value="1"/>
</dbReference>
<evidence type="ECO:0000256" key="7">
    <source>
        <dbReference type="RuleBase" id="RU361187"/>
    </source>
</evidence>
<feature type="active site" description="Proton acceptor" evidence="5">
    <location>
        <position position="50"/>
    </location>
</feature>
<keyword evidence="3 7" id="KW-0378">Hydrolase</keyword>
<evidence type="ECO:0000256" key="6">
    <source>
        <dbReference type="PIRSR" id="PIRSR606710-2"/>
    </source>
</evidence>
<accession>A0A2T4DLK1</accession>
<evidence type="ECO:0000256" key="4">
    <source>
        <dbReference type="ARBA" id="ARBA00023295"/>
    </source>
</evidence>
<dbReference type="EMBL" id="PYVU01000125">
    <property type="protein sequence ID" value="PTB94657.1"/>
    <property type="molecule type" value="Genomic_DNA"/>
</dbReference>
<comment type="pathway">
    <text evidence="1">Glycan metabolism; L-arabinan degradation.</text>
</comment>
<protein>
    <submittedName>
        <fullName evidence="9">Arabinan endo-1,5-alpha-L-arabinosidase</fullName>
    </submittedName>
</protein>
<evidence type="ECO:0000313" key="9">
    <source>
        <dbReference type="EMBL" id="PTB94657.1"/>
    </source>
</evidence>
<evidence type="ECO:0000259" key="8">
    <source>
        <dbReference type="Pfam" id="PF16369"/>
    </source>
</evidence>
<organism evidence="9 10">
    <name type="scientific">Marivirga lumbricoides</name>
    <dbReference type="NCBI Taxonomy" id="1046115"/>
    <lineage>
        <taxon>Bacteria</taxon>
        <taxon>Pseudomonadati</taxon>
        <taxon>Bacteroidota</taxon>
        <taxon>Cytophagia</taxon>
        <taxon>Cytophagales</taxon>
        <taxon>Marivirgaceae</taxon>
        <taxon>Marivirga</taxon>
    </lineage>
</organism>
<dbReference type="Pfam" id="PF16369">
    <property type="entry name" value="GH43_C"/>
    <property type="match status" value="1"/>
</dbReference>
<evidence type="ECO:0000256" key="3">
    <source>
        <dbReference type="ARBA" id="ARBA00022801"/>
    </source>
</evidence>
<feature type="domain" description="Extracellular endo-alpha-(1-&gt;5)-L-arabinanase C-terminal" evidence="8">
    <location>
        <begin position="356"/>
        <end position="470"/>
    </location>
</feature>
<dbReference type="Proteomes" id="UP000240608">
    <property type="component" value="Unassembled WGS sequence"/>
</dbReference>
<dbReference type="AlphaFoldDB" id="A0A2T4DLK1"/>
<keyword evidence="4 7" id="KW-0326">Glycosidase</keyword>
<comment type="caution">
    <text evidence="9">The sequence shown here is derived from an EMBL/GenBank/DDBJ whole genome shotgun (WGS) entry which is preliminary data.</text>
</comment>
<dbReference type="PANTHER" id="PTHR43301">
    <property type="entry name" value="ARABINAN ENDO-1,5-ALPHA-L-ARABINOSIDASE"/>
    <property type="match status" value="1"/>
</dbReference>
<dbReference type="InterPro" id="IPR032291">
    <property type="entry name" value="Abn2_C"/>
</dbReference>
<evidence type="ECO:0000256" key="2">
    <source>
        <dbReference type="ARBA" id="ARBA00009865"/>
    </source>
</evidence>
<comment type="similarity">
    <text evidence="2 7">Belongs to the glycosyl hydrolase 43 family.</text>
</comment>
<evidence type="ECO:0000313" key="10">
    <source>
        <dbReference type="Proteomes" id="UP000240608"/>
    </source>
</evidence>
<proteinExistence type="inferred from homology"/>
<dbReference type="InterPro" id="IPR023296">
    <property type="entry name" value="Glyco_hydro_beta-prop_sf"/>
</dbReference>
<reference evidence="9 10" key="1">
    <citation type="submission" date="2018-03" db="EMBL/GenBank/DDBJ databases">
        <title>Cross-interface Injection: A General Nanoliter Liquid Handling Method Applied to Single Cells Genome Amplification Automated Nanoliter Liquid Handling Applied to Single Cell Multiple Displacement Amplification.</title>
        <authorList>
            <person name="Yun J."/>
            <person name="Xu P."/>
            <person name="Xu J."/>
            <person name="Dai X."/>
            <person name="Wang Y."/>
            <person name="Zheng X."/>
            <person name="Cao C."/>
            <person name="Yi Q."/>
            <person name="Zhu Y."/>
            <person name="Wang L."/>
            <person name="Dong Z."/>
            <person name="Huang Y."/>
            <person name="Huang L."/>
            <person name="Du W."/>
        </authorList>
    </citation>
    <scope>NUCLEOTIDE SEQUENCE [LARGE SCALE GENOMIC DNA]</scope>
    <source>
        <strain evidence="9 10">Z-D1-2</strain>
    </source>
</reference>